<keyword evidence="1" id="KW-1185">Reference proteome</keyword>
<protein>
    <submittedName>
        <fullName evidence="2">Uncharacterized protein</fullName>
    </submittedName>
</protein>
<dbReference type="Proteomes" id="UP000095283">
    <property type="component" value="Unplaced"/>
</dbReference>
<dbReference type="WBParaSite" id="Hba_01715">
    <property type="protein sequence ID" value="Hba_01715"/>
    <property type="gene ID" value="Hba_01715"/>
</dbReference>
<accession>A0A1I7WAK5</accession>
<name>A0A1I7WAK5_HETBA</name>
<sequence>MFYYYNIFSSSLSMNWLYSHKIWPFKLPLLISYFGT</sequence>
<proteinExistence type="predicted"/>
<reference evidence="2" key="1">
    <citation type="submission" date="2016-11" db="UniProtKB">
        <authorList>
            <consortium name="WormBaseParasite"/>
        </authorList>
    </citation>
    <scope>IDENTIFICATION</scope>
</reference>
<evidence type="ECO:0000313" key="2">
    <source>
        <dbReference type="WBParaSite" id="Hba_01715"/>
    </source>
</evidence>
<organism evidence="1 2">
    <name type="scientific">Heterorhabditis bacteriophora</name>
    <name type="common">Entomopathogenic nematode worm</name>
    <dbReference type="NCBI Taxonomy" id="37862"/>
    <lineage>
        <taxon>Eukaryota</taxon>
        <taxon>Metazoa</taxon>
        <taxon>Ecdysozoa</taxon>
        <taxon>Nematoda</taxon>
        <taxon>Chromadorea</taxon>
        <taxon>Rhabditida</taxon>
        <taxon>Rhabditina</taxon>
        <taxon>Rhabditomorpha</taxon>
        <taxon>Strongyloidea</taxon>
        <taxon>Heterorhabditidae</taxon>
        <taxon>Heterorhabditis</taxon>
    </lineage>
</organism>
<evidence type="ECO:0000313" key="1">
    <source>
        <dbReference type="Proteomes" id="UP000095283"/>
    </source>
</evidence>
<dbReference type="AlphaFoldDB" id="A0A1I7WAK5"/>